<protein>
    <submittedName>
        <fullName evidence="1">Uncharacterized protein</fullName>
    </submittedName>
</protein>
<evidence type="ECO:0000313" key="1">
    <source>
        <dbReference type="EMBL" id="PBK96063.1"/>
    </source>
</evidence>
<proteinExistence type="predicted"/>
<evidence type="ECO:0000313" key="2">
    <source>
        <dbReference type="Proteomes" id="UP000217790"/>
    </source>
</evidence>
<organism evidence="1 2">
    <name type="scientific">Armillaria gallica</name>
    <name type="common">Bulbous honey fungus</name>
    <name type="synonym">Armillaria bulbosa</name>
    <dbReference type="NCBI Taxonomy" id="47427"/>
    <lineage>
        <taxon>Eukaryota</taxon>
        <taxon>Fungi</taxon>
        <taxon>Dikarya</taxon>
        <taxon>Basidiomycota</taxon>
        <taxon>Agaricomycotina</taxon>
        <taxon>Agaricomycetes</taxon>
        <taxon>Agaricomycetidae</taxon>
        <taxon>Agaricales</taxon>
        <taxon>Marasmiineae</taxon>
        <taxon>Physalacriaceae</taxon>
        <taxon>Armillaria</taxon>
    </lineage>
</organism>
<gene>
    <name evidence="1" type="ORF">ARMGADRAFT_1077575</name>
</gene>
<dbReference type="AlphaFoldDB" id="A0A2H3E671"/>
<keyword evidence="2" id="KW-1185">Reference proteome</keyword>
<dbReference type="Proteomes" id="UP000217790">
    <property type="component" value="Unassembled WGS sequence"/>
</dbReference>
<dbReference type="InParanoid" id="A0A2H3E671"/>
<reference evidence="2" key="1">
    <citation type="journal article" date="2017" name="Nat. Ecol. Evol.">
        <title>Genome expansion and lineage-specific genetic innovations in the forest pathogenic fungi Armillaria.</title>
        <authorList>
            <person name="Sipos G."/>
            <person name="Prasanna A.N."/>
            <person name="Walter M.C."/>
            <person name="O'Connor E."/>
            <person name="Balint B."/>
            <person name="Krizsan K."/>
            <person name="Kiss B."/>
            <person name="Hess J."/>
            <person name="Varga T."/>
            <person name="Slot J."/>
            <person name="Riley R."/>
            <person name="Boka B."/>
            <person name="Rigling D."/>
            <person name="Barry K."/>
            <person name="Lee J."/>
            <person name="Mihaltcheva S."/>
            <person name="LaButti K."/>
            <person name="Lipzen A."/>
            <person name="Waldron R."/>
            <person name="Moloney N.M."/>
            <person name="Sperisen C."/>
            <person name="Kredics L."/>
            <person name="Vagvoelgyi C."/>
            <person name="Patrignani A."/>
            <person name="Fitzpatrick D."/>
            <person name="Nagy I."/>
            <person name="Doyle S."/>
            <person name="Anderson J.B."/>
            <person name="Grigoriev I.V."/>
            <person name="Gueldener U."/>
            <person name="Muensterkoetter M."/>
            <person name="Nagy L.G."/>
        </authorList>
    </citation>
    <scope>NUCLEOTIDE SEQUENCE [LARGE SCALE GENOMIC DNA]</scope>
    <source>
        <strain evidence="2">Ar21-2</strain>
    </source>
</reference>
<sequence length="124" mass="13808">MAVVVQRRNAASHNWIPHLQDGLFTFDTPNLKHTTVSIQPNCGNDAYLFRIKYMPLSVFQKFQTIWLMNVFNAGSRVSFYDSTGRLVNGTVQSITRTSDGAQLVLIKRDNGGTVTLPSASVFQA</sequence>
<accession>A0A2H3E671</accession>
<dbReference type="EMBL" id="KZ293651">
    <property type="protein sequence ID" value="PBK96063.1"/>
    <property type="molecule type" value="Genomic_DNA"/>
</dbReference>
<dbReference type="OrthoDB" id="3237761at2759"/>
<name>A0A2H3E671_ARMGA</name>